<dbReference type="Proteomes" id="UP001221686">
    <property type="component" value="Unassembled WGS sequence"/>
</dbReference>
<reference evidence="2 3" key="1">
    <citation type="submission" date="2022-11" db="EMBL/GenBank/DDBJ databases">
        <title>Minimal conservation of predation-associated metabolite biosynthetic gene clusters underscores biosynthetic potential of Myxococcota including descriptions for ten novel species: Archangium lansinium sp. nov., Myxococcus landrumus sp. nov., Nannocystis bai.</title>
        <authorList>
            <person name="Ahearne A."/>
            <person name="Stevens C."/>
            <person name="Dowd S."/>
        </authorList>
    </citation>
    <scope>NUCLEOTIDE SEQUENCE [LARGE SCALE GENOMIC DNA]</scope>
    <source>
        <strain evidence="2 3">BB15-2</strain>
    </source>
</reference>
<proteinExistence type="predicted"/>
<comment type="caution">
    <text evidence="2">The sequence shown here is derived from an EMBL/GenBank/DDBJ whole genome shotgun (WGS) entry which is preliminary data.</text>
</comment>
<dbReference type="EMBL" id="JAQNDL010000001">
    <property type="protein sequence ID" value="MDC0716825.1"/>
    <property type="molecule type" value="Genomic_DNA"/>
</dbReference>
<keyword evidence="3" id="KW-1185">Reference proteome</keyword>
<feature type="compositionally biased region" description="Basic and acidic residues" evidence="1">
    <location>
        <begin position="296"/>
        <end position="307"/>
    </location>
</feature>
<evidence type="ECO:0000313" key="2">
    <source>
        <dbReference type="EMBL" id="MDC0716825.1"/>
    </source>
</evidence>
<feature type="compositionally biased region" description="Polar residues" evidence="1">
    <location>
        <begin position="284"/>
        <end position="293"/>
    </location>
</feature>
<organism evidence="2 3">
    <name type="scientific">Nannocystis bainbridge</name>
    <dbReference type="NCBI Taxonomy" id="2995303"/>
    <lineage>
        <taxon>Bacteria</taxon>
        <taxon>Pseudomonadati</taxon>
        <taxon>Myxococcota</taxon>
        <taxon>Polyangia</taxon>
        <taxon>Nannocystales</taxon>
        <taxon>Nannocystaceae</taxon>
        <taxon>Nannocystis</taxon>
    </lineage>
</organism>
<feature type="compositionally biased region" description="Pro residues" evidence="1">
    <location>
        <begin position="11"/>
        <end position="21"/>
    </location>
</feature>
<feature type="region of interest" description="Disordered" evidence="1">
    <location>
        <begin position="1"/>
        <end position="45"/>
    </location>
</feature>
<evidence type="ECO:0000256" key="1">
    <source>
        <dbReference type="SAM" id="MobiDB-lite"/>
    </source>
</evidence>
<feature type="region of interest" description="Disordered" evidence="1">
    <location>
        <begin position="227"/>
        <end position="312"/>
    </location>
</feature>
<evidence type="ECO:0000313" key="3">
    <source>
        <dbReference type="Proteomes" id="UP001221686"/>
    </source>
</evidence>
<dbReference type="RefSeq" id="WP_272085314.1">
    <property type="nucleotide sequence ID" value="NZ_JAQNDL010000001.1"/>
</dbReference>
<feature type="compositionally biased region" description="Low complexity" evidence="1">
    <location>
        <begin position="1"/>
        <end position="10"/>
    </location>
</feature>
<sequence>MTQRPAQRPARPSPRKTPPPALKSKAGQPANKPCATCQKQQPRKVPPCDFDKLEFSCKHCGVADKREIKSVAFWLDMGRGKIMTNQVHSPNKRNPAVTDRFEVIEPDTITVKASGGPGYSPGHPALTVQPPAGRGEVKVLRGPTHAVAVSYEPNWFKNRLANITRIGFFAGLRQFFFPPPAMWVFTMAACGARPAPQPKAFYSWKHKVAVYPPDIFKIGLQIPSVRKRERADSRYSEGKVQGSSSSSSDTRGLARTSQSTKEEMRTTGNTELYRRTESVGNRHGTVTQTQQLGTIRGRDYSSDKYEGSDAPDGRALSTAKSFTFTRNGADWTQSFKAAEFIEFLLTLRKQILGLIEFFKAIANRMPKIGWTFSVEVEVFAGSLEYEWGYKEWPKNHTVYRYYKVEVALTLVSAKAEIAFGLELLSAKAQVYGAVTGELKLTFTREANPDRTGPAATVTVPPAVGGEIGVRGALGDWVEVVGKINAGFEGAAVMELAPFALKANLDLSAGKGTFTAKSKLFFSVTKSATLWEKRPIWSRTIL</sequence>
<accession>A0ABT5DUJ8</accession>
<name>A0ABT5DUJ8_9BACT</name>
<gene>
    <name evidence="2" type="ORF">POL25_07970</name>
</gene>
<protein>
    <submittedName>
        <fullName evidence="2">Uncharacterized protein</fullName>
    </submittedName>
</protein>